<gene>
    <name evidence="3" type="ORF">FRACYDRAFT_236424</name>
</gene>
<sequence>MGAAHSRLMGSSCFDGRVAAEDETETKNNLDLQQNHDRQHITSAIPPEMRVSVRLEGCVSDEDHRSKKKMWVDMLHPLKGEVGLIASGLEYRLVKIHVQDDGDVRVVEASTTSVTKESNDTNCLSTTENGNGNSSGNHCECQNENGNEKNNNCVMDTNSKIKSQTRKDRSDINNTIMRLFHKESNTMITMTNRKEYIADGAMYDIICRLAMEYSIELMIKDGGLQWITIPTAAAAAVVAAAEVKENQSEPIRALISTRLVEDESRLDNEPTLLIATGKGRVRAGIFSRQHLLTTGLECGSAIQFVREGRNRNMNIIILDPNVHGDRVGMFTFERSISHLFRRWEEKNEEVITTTTTTTEQSTTLKQRNMFVLEEKNEEVITTTTTTTEQSTTLKQRNMFVLSHSHSGAQFVRYLLNRSDRYLPHIRAIAFTDSTHNIQWTKTTNQEGLRHLLESDKCVYFKRSDEGTKQILAPLTSIGRVINTDDFWKHRFGKIKTLCAGTSEHSLTNYFAKCLIWAHFDKYLPSTEMEKQCPTDNK</sequence>
<organism evidence="3 4">
    <name type="scientific">Fragilariopsis cylindrus CCMP1102</name>
    <dbReference type="NCBI Taxonomy" id="635003"/>
    <lineage>
        <taxon>Eukaryota</taxon>
        <taxon>Sar</taxon>
        <taxon>Stramenopiles</taxon>
        <taxon>Ochrophyta</taxon>
        <taxon>Bacillariophyta</taxon>
        <taxon>Bacillariophyceae</taxon>
        <taxon>Bacillariophycidae</taxon>
        <taxon>Bacillariales</taxon>
        <taxon>Bacillariaceae</taxon>
        <taxon>Fragilariopsis</taxon>
    </lineage>
</organism>
<reference evidence="3 4" key="1">
    <citation type="submission" date="2016-09" db="EMBL/GenBank/DDBJ databases">
        <title>Extensive genetic diversity and differential bi-allelic expression allows diatom success in the polar Southern Ocean.</title>
        <authorList>
            <consortium name="DOE Joint Genome Institute"/>
            <person name="Mock T."/>
            <person name="Otillar R.P."/>
            <person name="Strauss J."/>
            <person name="Dupont C."/>
            <person name="Frickenhaus S."/>
            <person name="Maumus F."/>
            <person name="Mcmullan M."/>
            <person name="Sanges R."/>
            <person name="Schmutz J."/>
            <person name="Toseland A."/>
            <person name="Valas R."/>
            <person name="Veluchamy A."/>
            <person name="Ward B.J."/>
            <person name="Allen A."/>
            <person name="Barry K."/>
            <person name="Falciatore A."/>
            <person name="Ferrante M."/>
            <person name="Fortunato A.E."/>
            <person name="Gloeckner G."/>
            <person name="Gruber A."/>
            <person name="Hipkin R."/>
            <person name="Janech M."/>
            <person name="Kroth P."/>
            <person name="Leese F."/>
            <person name="Lindquist E."/>
            <person name="Lyon B.R."/>
            <person name="Martin J."/>
            <person name="Mayer C."/>
            <person name="Parker M."/>
            <person name="Quesneville H."/>
            <person name="Raymond J."/>
            <person name="Uhlig C."/>
            <person name="Valentin K.U."/>
            <person name="Worden A.Z."/>
            <person name="Armbrust E.V."/>
            <person name="Bowler C."/>
            <person name="Green B."/>
            <person name="Moulton V."/>
            <person name="Van Oosterhout C."/>
            <person name="Grigoriev I."/>
        </authorList>
    </citation>
    <scope>NUCLEOTIDE SEQUENCE [LARGE SCALE GENOMIC DNA]</scope>
    <source>
        <strain evidence="3 4">CCMP1102</strain>
    </source>
</reference>
<feature type="domain" description="Arb2" evidence="2">
    <location>
        <begin position="266"/>
        <end position="444"/>
    </location>
</feature>
<dbReference type="GO" id="GO:0031048">
    <property type="term" value="P:regulatory ncRNA-mediated heterochromatin formation"/>
    <property type="evidence" value="ECO:0007669"/>
    <property type="project" value="TreeGrafter"/>
</dbReference>
<evidence type="ECO:0000259" key="2">
    <source>
        <dbReference type="Pfam" id="PF22749"/>
    </source>
</evidence>
<dbReference type="EMBL" id="KV784355">
    <property type="protein sequence ID" value="OEU20350.1"/>
    <property type="molecule type" value="Genomic_DNA"/>
</dbReference>
<dbReference type="GO" id="GO:0035197">
    <property type="term" value="F:siRNA binding"/>
    <property type="evidence" value="ECO:0007669"/>
    <property type="project" value="TreeGrafter"/>
</dbReference>
<accession>A0A1E7FQA5</accession>
<evidence type="ECO:0000313" key="4">
    <source>
        <dbReference type="Proteomes" id="UP000095751"/>
    </source>
</evidence>
<dbReference type="PANTHER" id="PTHR21357">
    <property type="entry name" value="FAM172 FAMILY PROTEIN HOMOLOG CG10038"/>
    <property type="match status" value="1"/>
</dbReference>
<evidence type="ECO:0000256" key="1">
    <source>
        <dbReference type="SAM" id="MobiDB-lite"/>
    </source>
</evidence>
<evidence type="ECO:0000313" key="3">
    <source>
        <dbReference type="EMBL" id="OEU20350.1"/>
    </source>
</evidence>
<feature type="region of interest" description="Disordered" evidence="1">
    <location>
        <begin position="117"/>
        <end position="140"/>
    </location>
</feature>
<feature type="compositionally biased region" description="Polar residues" evidence="1">
    <location>
        <begin position="117"/>
        <end position="128"/>
    </location>
</feature>
<dbReference type="OrthoDB" id="421951at2759"/>
<dbReference type="KEGG" id="fcy:FRACYDRAFT_236424"/>
<proteinExistence type="predicted"/>
<dbReference type="Proteomes" id="UP000095751">
    <property type="component" value="Unassembled WGS sequence"/>
</dbReference>
<name>A0A1E7FQA5_9STRA</name>
<dbReference type="PANTHER" id="PTHR21357:SF4">
    <property type="entry name" value="FAM172 FAMILY PROTEIN HOMOLOG CG10038"/>
    <property type="match status" value="1"/>
</dbReference>
<protein>
    <recommendedName>
        <fullName evidence="2">Arb2 domain-containing protein</fullName>
    </recommendedName>
</protein>
<dbReference type="InterPro" id="IPR048263">
    <property type="entry name" value="Arb2"/>
</dbReference>
<dbReference type="AlphaFoldDB" id="A0A1E7FQA5"/>
<dbReference type="InParanoid" id="A0A1E7FQA5"/>
<feature type="compositionally biased region" description="Low complexity" evidence="1">
    <location>
        <begin position="129"/>
        <end position="140"/>
    </location>
</feature>
<dbReference type="Pfam" id="PF22749">
    <property type="entry name" value="Arb2"/>
    <property type="match status" value="1"/>
</dbReference>
<dbReference type="InterPro" id="IPR053858">
    <property type="entry name" value="Arb2_dom"/>
</dbReference>
<keyword evidence="4" id="KW-1185">Reference proteome</keyword>
<dbReference type="GO" id="GO:0005634">
    <property type="term" value="C:nucleus"/>
    <property type="evidence" value="ECO:0007669"/>
    <property type="project" value="TreeGrafter"/>
</dbReference>